<feature type="region of interest" description="Disordered" evidence="1">
    <location>
        <begin position="53"/>
        <end position="74"/>
    </location>
</feature>
<proteinExistence type="predicted"/>
<reference evidence="3" key="1">
    <citation type="journal article" date="2015" name="Proc. Natl. Acad. Sci. U.S.A.">
        <title>Genome sequencing of adzuki bean (Vigna angularis) provides insight into high starch and low fat accumulation and domestication.</title>
        <authorList>
            <person name="Yang K."/>
            <person name="Tian Z."/>
            <person name="Chen C."/>
            <person name="Luo L."/>
            <person name="Zhao B."/>
            <person name="Wang Z."/>
            <person name="Yu L."/>
            <person name="Li Y."/>
            <person name="Sun Y."/>
            <person name="Li W."/>
            <person name="Chen Y."/>
            <person name="Li Y."/>
            <person name="Zhang Y."/>
            <person name="Ai D."/>
            <person name="Zhao J."/>
            <person name="Shang C."/>
            <person name="Ma Y."/>
            <person name="Wu B."/>
            <person name="Wang M."/>
            <person name="Gao L."/>
            <person name="Sun D."/>
            <person name="Zhang P."/>
            <person name="Guo F."/>
            <person name="Wang W."/>
            <person name="Li Y."/>
            <person name="Wang J."/>
            <person name="Varshney R.K."/>
            <person name="Wang J."/>
            <person name="Ling H.Q."/>
            <person name="Wan P."/>
        </authorList>
    </citation>
    <scope>NUCLEOTIDE SEQUENCE</scope>
    <source>
        <strain evidence="3">cv. Jingnong 6</strain>
    </source>
</reference>
<protein>
    <submittedName>
        <fullName evidence="2">Uncharacterized protein</fullName>
    </submittedName>
</protein>
<name>A0A0L9TN62_PHAAN</name>
<evidence type="ECO:0000313" key="3">
    <source>
        <dbReference type="Proteomes" id="UP000053144"/>
    </source>
</evidence>
<feature type="compositionally biased region" description="Gly residues" evidence="1">
    <location>
        <begin position="125"/>
        <end position="134"/>
    </location>
</feature>
<organism evidence="2 3">
    <name type="scientific">Phaseolus angularis</name>
    <name type="common">Azuki bean</name>
    <name type="synonym">Vigna angularis</name>
    <dbReference type="NCBI Taxonomy" id="3914"/>
    <lineage>
        <taxon>Eukaryota</taxon>
        <taxon>Viridiplantae</taxon>
        <taxon>Streptophyta</taxon>
        <taxon>Embryophyta</taxon>
        <taxon>Tracheophyta</taxon>
        <taxon>Spermatophyta</taxon>
        <taxon>Magnoliopsida</taxon>
        <taxon>eudicotyledons</taxon>
        <taxon>Gunneridae</taxon>
        <taxon>Pentapetalae</taxon>
        <taxon>rosids</taxon>
        <taxon>fabids</taxon>
        <taxon>Fabales</taxon>
        <taxon>Fabaceae</taxon>
        <taxon>Papilionoideae</taxon>
        <taxon>50 kb inversion clade</taxon>
        <taxon>NPAAA clade</taxon>
        <taxon>indigoferoid/millettioid clade</taxon>
        <taxon>Phaseoleae</taxon>
        <taxon>Vigna</taxon>
    </lineage>
</organism>
<dbReference type="Gramene" id="KOM31975">
    <property type="protein sequence ID" value="KOM31975"/>
    <property type="gene ID" value="LR48_Vigan01g153100"/>
</dbReference>
<sequence length="134" mass="14064">MLRSGGDAGDERTLEREIGEPIAAASVAAVSASMVAATMDGEGRELPACDERQRRRDFASTDDGFGGSRLPVGWRRDRRSSGTVAGVDEAVARKRRGGRFGGGLFAVDRRRVCRPRARRREGSGAAVGSGSGGA</sequence>
<dbReference type="Proteomes" id="UP000053144">
    <property type="component" value="Chromosome 1"/>
</dbReference>
<evidence type="ECO:0000256" key="1">
    <source>
        <dbReference type="SAM" id="MobiDB-lite"/>
    </source>
</evidence>
<evidence type="ECO:0000313" key="2">
    <source>
        <dbReference type="EMBL" id="KOM31975.1"/>
    </source>
</evidence>
<dbReference type="EMBL" id="CM003371">
    <property type="protein sequence ID" value="KOM31975.1"/>
    <property type="molecule type" value="Genomic_DNA"/>
</dbReference>
<accession>A0A0L9TN62</accession>
<feature type="region of interest" description="Disordered" evidence="1">
    <location>
        <begin position="115"/>
        <end position="134"/>
    </location>
</feature>
<gene>
    <name evidence="2" type="ORF">LR48_Vigan01g153100</name>
</gene>
<dbReference type="AlphaFoldDB" id="A0A0L9TN62"/>